<reference evidence="3" key="1">
    <citation type="journal article" date="2019" name="Int. J. Syst. Evol. Microbiol.">
        <title>The Global Catalogue of Microorganisms (GCM) 10K type strain sequencing project: providing services to taxonomists for standard genome sequencing and annotation.</title>
        <authorList>
            <consortium name="The Broad Institute Genomics Platform"/>
            <consortium name="The Broad Institute Genome Sequencing Center for Infectious Disease"/>
            <person name="Wu L."/>
            <person name="Ma J."/>
        </authorList>
    </citation>
    <scope>NUCLEOTIDE SEQUENCE [LARGE SCALE GENOMIC DNA]</scope>
    <source>
        <strain evidence="3">CGMCC 4.7682</strain>
    </source>
</reference>
<name>A0ABV7QPA1_9PSEU</name>
<feature type="compositionally biased region" description="Basic residues" evidence="1">
    <location>
        <begin position="61"/>
        <end position="70"/>
    </location>
</feature>
<keyword evidence="3" id="KW-1185">Reference proteome</keyword>
<evidence type="ECO:0000313" key="3">
    <source>
        <dbReference type="Proteomes" id="UP001595764"/>
    </source>
</evidence>
<dbReference type="EMBL" id="JBHRWI010000046">
    <property type="protein sequence ID" value="MFC3515112.1"/>
    <property type="molecule type" value="Genomic_DNA"/>
</dbReference>
<evidence type="ECO:0000256" key="1">
    <source>
        <dbReference type="SAM" id="MobiDB-lite"/>
    </source>
</evidence>
<evidence type="ECO:0000313" key="2">
    <source>
        <dbReference type="EMBL" id="MFC3515112.1"/>
    </source>
</evidence>
<proteinExistence type="predicted"/>
<dbReference type="RefSeq" id="WP_377874187.1">
    <property type="nucleotide sequence ID" value="NZ_JBHMAY010000069.1"/>
</dbReference>
<gene>
    <name evidence="2" type="ORF">ACFORO_33415</name>
</gene>
<protein>
    <submittedName>
        <fullName evidence="2">Uncharacterized protein</fullName>
    </submittedName>
</protein>
<comment type="caution">
    <text evidence="2">The sequence shown here is derived from an EMBL/GenBank/DDBJ whole genome shotgun (WGS) entry which is preliminary data.</text>
</comment>
<dbReference type="Proteomes" id="UP001595764">
    <property type="component" value="Unassembled WGS sequence"/>
</dbReference>
<feature type="region of interest" description="Disordered" evidence="1">
    <location>
        <begin position="21"/>
        <end position="80"/>
    </location>
</feature>
<organism evidence="2 3">
    <name type="scientific">Amycolatopsis halotolerans</name>
    <dbReference type="NCBI Taxonomy" id="330083"/>
    <lineage>
        <taxon>Bacteria</taxon>
        <taxon>Bacillati</taxon>
        <taxon>Actinomycetota</taxon>
        <taxon>Actinomycetes</taxon>
        <taxon>Pseudonocardiales</taxon>
        <taxon>Pseudonocardiaceae</taxon>
        <taxon>Amycolatopsis</taxon>
    </lineage>
</organism>
<sequence length="132" mass="14060">MAGFLGQEGEHGRTYRAGRTSAALAAAGWPAEESAWTAWPTGKPGETREPRKSGKPWPMRRPGRPRRTGRSRREAAASFEDGVVPGFLATGVARVMGRLARMTEVAQGTGVLARMTGTASLVGRLARLTEVA</sequence>
<feature type="compositionally biased region" description="Low complexity" evidence="1">
    <location>
        <begin position="22"/>
        <end position="36"/>
    </location>
</feature>
<accession>A0ABV7QPA1</accession>